<accession>A0A212SFH3</accession>
<sequence length="72" mass="8477">MNDDQILEQIARETWAESVQLNEEFRASLPKHIRESLDPLPGWDDPLAVENREVHLRFARRSLAVIRRLAEQ</sequence>
<reference evidence="2" key="1">
    <citation type="submission" date="2017-06" db="EMBL/GenBank/DDBJ databases">
        <authorList>
            <person name="Varghese N."/>
            <person name="Submissions S."/>
        </authorList>
    </citation>
    <scope>NUCLEOTIDE SEQUENCE [LARGE SCALE GENOMIC DNA]</scope>
    <source>
        <strain evidence="2">DSM 137</strain>
    </source>
</reference>
<gene>
    <name evidence="1" type="ORF">SAMN06265338_13414</name>
</gene>
<keyword evidence="2" id="KW-1185">Reference proteome</keyword>
<dbReference type="AlphaFoldDB" id="A0A212SFH3"/>
<dbReference type="EMBL" id="FYDG01000034">
    <property type="protein sequence ID" value="SNB84249.1"/>
    <property type="molecule type" value="Genomic_DNA"/>
</dbReference>
<evidence type="ECO:0000313" key="1">
    <source>
        <dbReference type="EMBL" id="SNB84249.1"/>
    </source>
</evidence>
<organism evidence="1 2">
    <name type="scientific">Rhodoblastus acidophilus</name>
    <name type="common">Rhodopseudomonas acidophila</name>
    <dbReference type="NCBI Taxonomy" id="1074"/>
    <lineage>
        <taxon>Bacteria</taxon>
        <taxon>Pseudomonadati</taxon>
        <taxon>Pseudomonadota</taxon>
        <taxon>Alphaproteobacteria</taxon>
        <taxon>Hyphomicrobiales</taxon>
        <taxon>Rhodoblastaceae</taxon>
        <taxon>Rhodoblastus</taxon>
    </lineage>
</organism>
<protein>
    <submittedName>
        <fullName evidence="1">Uncharacterized protein</fullName>
    </submittedName>
</protein>
<proteinExistence type="predicted"/>
<dbReference type="Proteomes" id="UP000198418">
    <property type="component" value="Unassembled WGS sequence"/>
</dbReference>
<dbReference type="RefSeq" id="WP_088522624.1">
    <property type="nucleotide sequence ID" value="NZ_FYDG01000034.1"/>
</dbReference>
<evidence type="ECO:0000313" key="2">
    <source>
        <dbReference type="Proteomes" id="UP000198418"/>
    </source>
</evidence>
<name>A0A212SFH3_RHOAC</name>